<dbReference type="Proteomes" id="UP000298324">
    <property type="component" value="Unassembled WGS sequence"/>
</dbReference>
<accession>A0A4Y7RC05</accession>
<keyword evidence="3 6" id="KW-0378">Hydrolase</keyword>
<evidence type="ECO:0000313" key="7">
    <source>
        <dbReference type="Proteomes" id="UP000298324"/>
    </source>
</evidence>
<evidence type="ECO:0000256" key="1">
    <source>
        <dbReference type="ARBA" id="ARBA00001947"/>
    </source>
</evidence>
<dbReference type="AlphaFoldDB" id="A0A4Y7RC05"/>
<dbReference type="InterPro" id="IPR036866">
    <property type="entry name" value="RibonucZ/Hydroxyglut_hydro"/>
</dbReference>
<dbReference type="SMART" id="SM00849">
    <property type="entry name" value="Lactamase_B"/>
    <property type="match status" value="1"/>
</dbReference>
<reference evidence="6 7" key="1">
    <citation type="journal article" date="2018" name="Environ. Microbiol.">
        <title>Novel energy conservation strategies and behaviour of Pelotomaculum schinkii driving syntrophic propionate catabolism.</title>
        <authorList>
            <person name="Hidalgo-Ahumada C.A.P."/>
            <person name="Nobu M.K."/>
            <person name="Narihiro T."/>
            <person name="Tamaki H."/>
            <person name="Liu W.T."/>
            <person name="Kamagata Y."/>
            <person name="Stams A.J.M."/>
            <person name="Imachi H."/>
            <person name="Sousa D.Z."/>
        </authorList>
    </citation>
    <scope>NUCLEOTIDE SEQUENCE [LARGE SCALE GENOMIC DNA]</scope>
    <source>
        <strain evidence="6 7">HH</strain>
    </source>
</reference>
<keyword evidence="4" id="KW-0862">Zinc</keyword>
<dbReference type="GO" id="GO:0046872">
    <property type="term" value="F:metal ion binding"/>
    <property type="evidence" value="ECO:0007669"/>
    <property type="project" value="UniProtKB-KW"/>
</dbReference>
<dbReference type="InterPro" id="IPR001279">
    <property type="entry name" value="Metallo-B-lactamas"/>
</dbReference>
<evidence type="ECO:0000256" key="3">
    <source>
        <dbReference type="ARBA" id="ARBA00022801"/>
    </source>
</evidence>
<evidence type="ECO:0000313" key="6">
    <source>
        <dbReference type="EMBL" id="TEB06548.1"/>
    </source>
</evidence>
<dbReference type="GO" id="GO:0016787">
    <property type="term" value="F:hydrolase activity"/>
    <property type="evidence" value="ECO:0007669"/>
    <property type="project" value="UniProtKB-KW"/>
</dbReference>
<feature type="domain" description="Metallo-beta-lactamase" evidence="5">
    <location>
        <begin position="14"/>
        <end position="192"/>
    </location>
</feature>
<keyword evidence="2" id="KW-0479">Metal-binding</keyword>
<dbReference type="CDD" id="cd06262">
    <property type="entry name" value="metallo-hydrolase-like_MBL-fold"/>
    <property type="match status" value="1"/>
</dbReference>
<dbReference type="PANTHER" id="PTHR46233:SF3">
    <property type="entry name" value="HYDROXYACYLGLUTATHIONE HYDROLASE GLOC"/>
    <property type="match status" value="1"/>
</dbReference>
<protein>
    <submittedName>
        <fullName evidence="6">Putative metallo-hydrolase</fullName>
        <ecNumber evidence="6">3.-.-.-</ecNumber>
    </submittedName>
</protein>
<dbReference type="EMBL" id="QFGA01000001">
    <property type="protein sequence ID" value="TEB06548.1"/>
    <property type="molecule type" value="Genomic_DNA"/>
</dbReference>
<comment type="caution">
    <text evidence="6">The sequence shown here is derived from an EMBL/GenBank/DDBJ whole genome shotgun (WGS) entry which is preliminary data.</text>
</comment>
<sequence>MALIFDGFSVGAWESNCYIIGCGVTKEGAVVDPGADAKKILNRVKKLGLQINKIILTHGHPDHLSALAEVQQATGAKVLIHGDDAEMLVDARRNLSFYMGKSVELKEADVLLKDGDTIQVGNITLEVIHTPGHTPGGICLKCARDIVITGDTLFAGSVGRSDFPGGSHSQLIASIKSKLLKFPPDTKVYPGHGPASTIGAEMRYNPFLTGAF</sequence>
<organism evidence="6 7">
    <name type="scientific">Pelotomaculum schinkii</name>
    <dbReference type="NCBI Taxonomy" id="78350"/>
    <lineage>
        <taxon>Bacteria</taxon>
        <taxon>Bacillati</taxon>
        <taxon>Bacillota</taxon>
        <taxon>Clostridia</taxon>
        <taxon>Eubacteriales</taxon>
        <taxon>Desulfotomaculaceae</taxon>
        <taxon>Pelotomaculum</taxon>
    </lineage>
</organism>
<dbReference type="Gene3D" id="3.60.15.10">
    <property type="entry name" value="Ribonuclease Z/Hydroxyacylglutathione hydrolase-like"/>
    <property type="match status" value="1"/>
</dbReference>
<dbReference type="InterPro" id="IPR051453">
    <property type="entry name" value="MBL_Glyoxalase_II"/>
</dbReference>
<gene>
    <name evidence="6" type="ORF">Psch_00080</name>
</gene>
<dbReference type="EC" id="3.-.-.-" evidence="6"/>
<dbReference type="SUPFAM" id="SSF56281">
    <property type="entry name" value="Metallo-hydrolase/oxidoreductase"/>
    <property type="match status" value="1"/>
</dbReference>
<dbReference type="Pfam" id="PF00753">
    <property type="entry name" value="Lactamase_B"/>
    <property type="match status" value="1"/>
</dbReference>
<proteinExistence type="predicted"/>
<comment type="cofactor">
    <cofactor evidence="1">
        <name>Zn(2+)</name>
        <dbReference type="ChEBI" id="CHEBI:29105"/>
    </cofactor>
</comment>
<evidence type="ECO:0000256" key="4">
    <source>
        <dbReference type="ARBA" id="ARBA00022833"/>
    </source>
</evidence>
<name>A0A4Y7RC05_9FIRM</name>
<dbReference type="PANTHER" id="PTHR46233">
    <property type="entry name" value="HYDROXYACYLGLUTATHIONE HYDROLASE GLOC"/>
    <property type="match status" value="1"/>
</dbReference>
<evidence type="ECO:0000256" key="2">
    <source>
        <dbReference type="ARBA" id="ARBA00022723"/>
    </source>
</evidence>
<keyword evidence="7" id="KW-1185">Reference proteome</keyword>
<evidence type="ECO:0000259" key="5">
    <source>
        <dbReference type="SMART" id="SM00849"/>
    </source>
</evidence>